<dbReference type="Pfam" id="PF13412">
    <property type="entry name" value="HTH_24"/>
    <property type="match status" value="1"/>
</dbReference>
<dbReference type="GO" id="GO:0016301">
    <property type="term" value="F:kinase activity"/>
    <property type="evidence" value="ECO:0007669"/>
    <property type="project" value="UniProtKB-KW"/>
</dbReference>
<accession>A0ABX2SBY8</accession>
<gene>
    <name evidence="2" type="ORF">FHR37_005585</name>
</gene>
<dbReference type="SUPFAM" id="SSF46785">
    <property type="entry name" value="Winged helix' DNA-binding domain"/>
    <property type="match status" value="1"/>
</dbReference>
<dbReference type="SUPFAM" id="SSF53067">
    <property type="entry name" value="Actin-like ATPase domain"/>
    <property type="match status" value="1"/>
</dbReference>
<dbReference type="InterPro" id="IPR043129">
    <property type="entry name" value="ATPase_NBD"/>
</dbReference>
<keyword evidence="3" id="KW-1185">Reference proteome</keyword>
<dbReference type="EMBL" id="JACBZA010000001">
    <property type="protein sequence ID" value="NYH86734.1"/>
    <property type="molecule type" value="Genomic_DNA"/>
</dbReference>
<keyword evidence="2" id="KW-0418">Kinase</keyword>
<name>A0ABX2SBY8_9ACTN</name>
<dbReference type="InterPro" id="IPR049874">
    <property type="entry name" value="ROK_cs"/>
</dbReference>
<dbReference type="InterPro" id="IPR036388">
    <property type="entry name" value="WH-like_DNA-bd_sf"/>
</dbReference>
<dbReference type="Pfam" id="PF00480">
    <property type="entry name" value="ROK"/>
    <property type="match status" value="1"/>
</dbReference>
<evidence type="ECO:0000313" key="2">
    <source>
        <dbReference type="EMBL" id="NYH86734.1"/>
    </source>
</evidence>
<protein>
    <submittedName>
        <fullName evidence="2">NBD/HSP70 family sugar kinase</fullName>
    </submittedName>
</protein>
<dbReference type="PANTHER" id="PTHR18964:SF149">
    <property type="entry name" value="BIFUNCTIONAL UDP-N-ACETYLGLUCOSAMINE 2-EPIMERASE_N-ACETYLMANNOSAMINE KINASE"/>
    <property type="match status" value="1"/>
</dbReference>
<dbReference type="RefSeq" id="WP_139239270.1">
    <property type="nucleotide sequence ID" value="NZ_FOOI01000031.1"/>
</dbReference>
<dbReference type="InterPro" id="IPR036390">
    <property type="entry name" value="WH_DNA-bd_sf"/>
</dbReference>
<proteinExistence type="inferred from homology"/>
<evidence type="ECO:0000313" key="3">
    <source>
        <dbReference type="Proteomes" id="UP000533017"/>
    </source>
</evidence>
<reference evidence="2 3" key="1">
    <citation type="submission" date="2020-07" db="EMBL/GenBank/DDBJ databases">
        <title>Sequencing the genomes of 1000 actinobacteria strains.</title>
        <authorList>
            <person name="Klenk H.-P."/>
        </authorList>
    </citation>
    <scope>NUCLEOTIDE SEQUENCE [LARGE SCALE GENOMIC DNA]</scope>
    <source>
        <strain evidence="2 3">DSM 45117</strain>
    </source>
</reference>
<dbReference type="Gene3D" id="3.30.420.40">
    <property type="match status" value="2"/>
</dbReference>
<dbReference type="Proteomes" id="UP000533017">
    <property type="component" value="Unassembled WGS sequence"/>
</dbReference>
<dbReference type="PROSITE" id="PS01125">
    <property type="entry name" value="ROK"/>
    <property type="match status" value="1"/>
</dbReference>
<sequence length="417" mass="44143">MRPSMPPTSAEFTRSVILDYIRASGSISRVELARMSGLTQAAISTIVRRIIADGLVVESGYSESTGGKRRTLLELNASARFAVGVSLEYRRLTFVVTDLSGHLVGRLSTDGPRETSPRQVMENIAERIEPLLAYLQVDPELVVGIGIAIPGPLDSSLGIVQGRLPTSAWTGLRLKDMLEAVAGRPVVVDNDASCAALGEYWTNRHAAYEKTVTATVYMAGGIGCGILTEGRIFHGVSSNAGEIGHIILDVNGPPCPCGSRGCVGLYASPDAVVTKAGRDPDLVKHLGLTLEADEVQGDFRRLVRAAARGHGSSHQLIANAASYLGAAVTTLANILDLDEVYLSGPGFSDAGALYARVIQDTLDRGAFMRSIHPVQVKMSHIGPEAAALGAAALVLQRHLTPHSVRESARRRPAPASS</sequence>
<dbReference type="Gene3D" id="1.10.10.10">
    <property type="entry name" value="Winged helix-like DNA-binding domain superfamily/Winged helix DNA-binding domain"/>
    <property type="match status" value="1"/>
</dbReference>
<evidence type="ECO:0000256" key="1">
    <source>
        <dbReference type="ARBA" id="ARBA00006479"/>
    </source>
</evidence>
<dbReference type="InterPro" id="IPR000600">
    <property type="entry name" value="ROK"/>
</dbReference>
<comment type="similarity">
    <text evidence="1">Belongs to the ROK (NagC/XylR) family.</text>
</comment>
<keyword evidence="2" id="KW-0808">Transferase</keyword>
<dbReference type="PANTHER" id="PTHR18964">
    <property type="entry name" value="ROK (REPRESSOR, ORF, KINASE) FAMILY"/>
    <property type="match status" value="1"/>
</dbReference>
<organism evidence="2 3">
    <name type="scientific">Actinopolymorpha cephalotaxi</name>
    <dbReference type="NCBI Taxonomy" id="504797"/>
    <lineage>
        <taxon>Bacteria</taxon>
        <taxon>Bacillati</taxon>
        <taxon>Actinomycetota</taxon>
        <taxon>Actinomycetes</taxon>
        <taxon>Propionibacteriales</taxon>
        <taxon>Actinopolymorphaceae</taxon>
        <taxon>Actinopolymorpha</taxon>
    </lineage>
</organism>
<comment type="caution">
    <text evidence="2">The sequence shown here is derived from an EMBL/GenBank/DDBJ whole genome shotgun (WGS) entry which is preliminary data.</text>
</comment>